<evidence type="ECO:0000256" key="1">
    <source>
        <dbReference type="PROSITE-ProRule" id="PRU00325"/>
    </source>
</evidence>
<evidence type="ECO:0000313" key="4">
    <source>
        <dbReference type="Proteomes" id="UP000635606"/>
    </source>
</evidence>
<evidence type="ECO:0000259" key="2">
    <source>
        <dbReference type="PROSITE" id="PS50966"/>
    </source>
</evidence>
<dbReference type="Proteomes" id="UP000635606">
    <property type="component" value="Unassembled WGS sequence"/>
</dbReference>
<dbReference type="GO" id="GO:0008270">
    <property type="term" value="F:zinc ion binding"/>
    <property type="evidence" value="ECO:0007669"/>
    <property type="project" value="UniProtKB-KW"/>
</dbReference>
<dbReference type="PROSITE" id="PS50966">
    <property type="entry name" value="ZF_SWIM"/>
    <property type="match status" value="1"/>
</dbReference>
<protein>
    <recommendedName>
        <fullName evidence="2">SWIM-type domain-containing protein</fullName>
    </recommendedName>
</protein>
<dbReference type="InterPro" id="IPR007527">
    <property type="entry name" value="Znf_SWIM"/>
</dbReference>
<proteinExistence type="predicted"/>
<name>A0A8J3ZYU4_9ACTN</name>
<dbReference type="AlphaFoldDB" id="A0A8J3ZYU4"/>
<keyword evidence="1" id="KW-0863">Zinc-finger</keyword>
<sequence length="315" mass="33626">MATTRFGLTWWGQRWIAALETLGRAYANRLPRGRTYARNGSVTDLTVAPGVVTARVHGSRRTPYRVSLRIPVFTDPQWTAATHALARQLRHAAALLDGRMPEDIDETLDAVGLSLFPAARELITTCSCPDEANPCKHVAAVHYTLAHTFDADPFLLPALRGRDRTALLAALRAARTGTTTSGEPNDNDHGVPISALSAAALFNAAGDLTAISLRPDDTTDPQTTLRRLGPPPGFDSPDLLAEAVETAAHRARALMHDDADDPVLNALRHLGPATTAELAAALGQPADDVRTALRTLGAAGLVSRTGHARTTKYHA</sequence>
<keyword evidence="4" id="KW-1185">Reference proteome</keyword>
<organism evidence="3 4">
    <name type="scientific">Virgisporangium ochraceum</name>
    <dbReference type="NCBI Taxonomy" id="65505"/>
    <lineage>
        <taxon>Bacteria</taxon>
        <taxon>Bacillati</taxon>
        <taxon>Actinomycetota</taxon>
        <taxon>Actinomycetes</taxon>
        <taxon>Micromonosporales</taxon>
        <taxon>Micromonosporaceae</taxon>
        <taxon>Virgisporangium</taxon>
    </lineage>
</organism>
<gene>
    <name evidence="3" type="ORF">Voc01_048970</name>
</gene>
<feature type="domain" description="SWIM-type" evidence="2">
    <location>
        <begin position="111"/>
        <end position="146"/>
    </location>
</feature>
<keyword evidence="1" id="KW-0862">Zinc</keyword>
<dbReference type="PANTHER" id="PTHR38133:SF1">
    <property type="entry name" value="SLR1429 PROTEIN"/>
    <property type="match status" value="1"/>
</dbReference>
<comment type="caution">
    <text evidence="3">The sequence shown here is derived from an EMBL/GenBank/DDBJ whole genome shotgun (WGS) entry which is preliminary data.</text>
</comment>
<dbReference type="Gene3D" id="1.10.10.10">
    <property type="entry name" value="Winged helix-like DNA-binding domain superfamily/Winged helix DNA-binding domain"/>
    <property type="match status" value="1"/>
</dbReference>
<dbReference type="InterPro" id="IPR036390">
    <property type="entry name" value="WH_DNA-bd_sf"/>
</dbReference>
<dbReference type="EMBL" id="BOPH01000072">
    <property type="protein sequence ID" value="GIJ69980.1"/>
    <property type="molecule type" value="Genomic_DNA"/>
</dbReference>
<dbReference type="InterPro" id="IPR036388">
    <property type="entry name" value="WH-like_DNA-bd_sf"/>
</dbReference>
<dbReference type="Pfam" id="PF04434">
    <property type="entry name" value="SWIM"/>
    <property type="match status" value="1"/>
</dbReference>
<reference evidence="3" key="1">
    <citation type="submission" date="2021-01" db="EMBL/GenBank/DDBJ databases">
        <title>Whole genome shotgun sequence of Virgisporangium ochraceum NBRC 16418.</title>
        <authorList>
            <person name="Komaki H."/>
            <person name="Tamura T."/>
        </authorList>
    </citation>
    <scope>NUCLEOTIDE SEQUENCE</scope>
    <source>
        <strain evidence="3">NBRC 16418</strain>
    </source>
</reference>
<accession>A0A8J3ZYU4</accession>
<dbReference type="PANTHER" id="PTHR38133">
    <property type="entry name" value="SLR1429 PROTEIN"/>
    <property type="match status" value="1"/>
</dbReference>
<keyword evidence="1" id="KW-0479">Metal-binding</keyword>
<dbReference type="RefSeq" id="WP_203929895.1">
    <property type="nucleotide sequence ID" value="NZ_BOPH01000072.1"/>
</dbReference>
<evidence type="ECO:0000313" key="3">
    <source>
        <dbReference type="EMBL" id="GIJ69980.1"/>
    </source>
</evidence>
<dbReference type="SUPFAM" id="SSF46785">
    <property type="entry name" value="Winged helix' DNA-binding domain"/>
    <property type="match status" value="1"/>
</dbReference>